<dbReference type="SUPFAM" id="SSF48452">
    <property type="entry name" value="TPR-like"/>
    <property type="match status" value="1"/>
</dbReference>
<dbReference type="GO" id="GO:0016020">
    <property type="term" value="C:membrane"/>
    <property type="evidence" value="ECO:0007669"/>
    <property type="project" value="TreeGrafter"/>
</dbReference>
<sequence>MSNKIERAEKLKEEGNALFAKKEYKAATQKYTEAIALNDKNPVLYANRAACRLSLKKYMDAGMDAAKATQIDPTYAKAWARLATAQDALLQPHNSKASWQKALDCLPKEGLTEGEKKQKQQYKDGLAAAIDAEKRGPHTPLARMPMFNSSQSHQTPWNIAMSMLPQLQRERNTRSSAWVIADAYQNFEEGSKKMDQLVVMGPLARFNMQSIEEITNGILTDQRCFAVSSSSWLQKFERQLRGENACLNGWTYEPFDTLFQNMEDRIETHGWEKARQTLGTTLRSWIAIGFIDGGFKDNQHTMIEFLGRVVQAIKWGQENWPDMDPNLRGAIFRPTFLRGVQNLHMETLMKLASKENDVPKKLEILQELLQEAEDVIKSVGEDTDPSCGHPSFRLAYYDYPCGHAYAMKGYVSREKAKLTGDKLEDSKLCLEAGVSYMNAANKLPDDDEHYSFYLSVAIECLNKGSASPQLILKVLEQLKSSVPKMQRTWVTSALAIGGRDDIIKQTLGMEEQFRRKVKENQ</sequence>
<dbReference type="PANTHER" id="PTHR45831:SF2">
    <property type="entry name" value="LD24721P"/>
    <property type="match status" value="1"/>
</dbReference>
<accession>V2YIB1</accession>
<dbReference type="GO" id="GO:0060090">
    <property type="term" value="F:molecular adaptor activity"/>
    <property type="evidence" value="ECO:0007669"/>
    <property type="project" value="TreeGrafter"/>
</dbReference>
<dbReference type="GO" id="GO:0006620">
    <property type="term" value="P:post-translational protein targeting to endoplasmic reticulum membrane"/>
    <property type="evidence" value="ECO:0007669"/>
    <property type="project" value="TreeGrafter"/>
</dbReference>
<dbReference type="OrthoDB" id="2423701at2759"/>
<dbReference type="KEGG" id="mrr:Moror_2694"/>
<protein>
    <submittedName>
        <fullName evidence="4">Uncharacterized protein</fullName>
    </submittedName>
</protein>
<evidence type="ECO:0000256" key="3">
    <source>
        <dbReference type="PROSITE-ProRule" id="PRU00339"/>
    </source>
</evidence>
<evidence type="ECO:0000313" key="5">
    <source>
        <dbReference type="Proteomes" id="UP000017559"/>
    </source>
</evidence>
<reference evidence="4 5" key="1">
    <citation type="journal article" date="2014" name="BMC Genomics">
        <title>Genome and secretome analysis of the hemibiotrophic fungal pathogen, Moniliophthora roreri, which causes frosty pod rot disease of cacao: mechanisms of the biotrophic and necrotrophic phases.</title>
        <authorList>
            <person name="Meinhardt L.W."/>
            <person name="Costa G.G.L."/>
            <person name="Thomazella D.P.T."/>
            <person name="Teixeira P.J.P.L."/>
            <person name="Carazzolle M.F."/>
            <person name="Schuster S.C."/>
            <person name="Carlson J.E."/>
            <person name="Guiltinan M.J."/>
            <person name="Mieczkowski P."/>
            <person name="Farmer A."/>
            <person name="Ramaraj T."/>
            <person name="Crozier J."/>
            <person name="Davis R.E."/>
            <person name="Shao J."/>
            <person name="Melnick R.L."/>
            <person name="Pereira G.A.G."/>
            <person name="Bailey B.A."/>
        </authorList>
    </citation>
    <scope>NUCLEOTIDE SEQUENCE [LARGE SCALE GENOMIC DNA]</scope>
    <source>
        <strain evidence="4 5">MCA 2997</strain>
    </source>
</reference>
<name>V2YIB1_MONRO</name>
<organism evidence="4 5">
    <name type="scientific">Moniliophthora roreri (strain MCA 2997)</name>
    <name type="common">Cocoa frosty pod rot fungus</name>
    <name type="synonym">Crinipellis roreri</name>
    <dbReference type="NCBI Taxonomy" id="1381753"/>
    <lineage>
        <taxon>Eukaryota</taxon>
        <taxon>Fungi</taxon>
        <taxon>Dikarya</taxon>
        <taxon>Basidiomycota</taxon>
        <taxon>Agaricomycotina</taxon>
        <taxon>Agaricomycetes</taxon>
        <taxon>Agaricomycetidae</taxon>
        <taxon>Agaricales</taxon>
        <taxon>Marasmiineae</taxon>
        <taxon>Marasmiaceae</taxon>
        <taxon>Moniliophthora</taxon>
    </lineage>
</organism>
<dbReference type="SMART" id="SM00028">
    <property type="entry name" value="TPR"/>
    <property type="match status" value="3"/>
</dbReference>
<evidence type="ECO:0000256" key="2">
    <source>
        <dbReference type="ARBA" id="ARBA00022803"/>
    </source>
</evidence>
<dbReference type="Proteomes" id="UP000017559">
    <property type="component" value="Unassembled WGS sequence"/>
</dbReference>
<keyword evidence="2 3" id="KW-0802">TPR repeat</keyword>
<dbReference type="InterPro" id="IPR019734">
    <property type="entry name" value="TPR_rpt"/>
</dbReference>
<evidence type="ECO:0000313" key="4">
    <source>
        <dbReference type="EMBL" id="ESK91439.1"/>
    </source>
</evidence>
<evidence type="ECO:0000256" key="1">
    <source>
        <dbReference type="ARBA" id="ARBA00022737"/>
    </source>
</evidence>
<dbReference type="STRING" id="1381753.V2YIB1"/>
<dbReference type="InterPro" id="IPR011990">
    <property type="entry name" value="TPR-like_helical_dom_sf"/>
</dbReference>
<proteinExistence type="predicted"/>
<dbReference type="EMBL" id="AWSO01000346">
    <property type="protein sequence ID" value="ESK91439.1"/>
    <property type="molecule type" value="Genomic_DNA"/>
</dbReference>
<dbReference type="GO" id="GO:0072380">
    <property type="term" value="C:TRC complex"/>
    <property type="evidence" value="ECO:0007669"/>
    <property type="project" value="TreeGrafter"/>
</dbReference>
<comment type="caution">
    <text evidence="4">The sequence shown here is derived from an EMBL/GenBank/DDBJ whole genome shotgun (WGS) entry which is preliminary data.</text>
</comment>
<keyword evidence="5" id="KW-1185">Reference proteome</keyword>
<dbReference type="AlphaFoldDB" id="V2YIB1"/>
<keyword evidence="1" id="KW-0677">Repeat</keyword>
<dbReference type="InterPro" id="IPR047150">
    <property type="entry name" value="SGT"/>
</dbReference>
<feature type="repeat" description="TPR" evidence="3">
    <location>
        <begin position="8"/>
        <end position="41"/>
    </location>
</feature>
<dbReference type="Gene3D" id="1.25.40.10">
    <property type="entry name" value="Tetratricopeptide repeat domain"/>
    <property type="match status" value="1"/>
</dbReference>
<gene>
    <name evidence="4" type="ORF">Moror_2694</name>
</gene>
<dbReference type="HOGENOM" id="CLU_037233_0_0_1"/>
<dbReference type="PROSITE" id="PS50005">
    <property type="entry name" value="TPR"/>
    <property type="match status" value="1"/>
</dbReference>
<dbReference type="PANTHER" id="PTHR45831">
    <property type="entry name" value="LD24721P"/>
    <property type="match status" value="1"/>
</dbReference>